<reference evidence="2" key="1">
    <citation type="journal article" date="2023" name="Commun. Biol.">
        <title>Genome analysis of Parmales, the sister group of diatoms, reveals the evolutionary specialization of diatoms from phago-mixotrophs to photoautotrophs.</title>
        <authorList>
            <person name="Ban H."/>
            <person name="Sato S."/>
            <person name="Yoshikawa S."/>
            <person name="Yamada K."/>
            <person name="Nakamura Y."/>
            <person name="Ichinomiya M."/>
            <person name="Sato N."/>
            <person name="Blanc-Mathieu R."/>
            <person name="Endo H."/>
            <person name="Kuwata A."/>
            <person name="Ogata H."/>
        </authorList>
    </citation>
    <scope>NUCLEOTIDE SEQUENCE [LARGE SCALE GENOMIC DNA]</scope>
    <source>
        <strain evidence="2">NIES 3699</strain>
    </source>
</reference>
<protein>
    <submittedName>
        <fullName evidence="1">Uncharacterized protein</fullName>
    </submittedName>
</protein>
<evidence type="ECO:0000313" key="1">
    <source>
        <dbReference type="EMBL" id="GMI05531.1"/>
    </source>
</evidence>
<keyword evidence="2" id="KW-1185">Reference proteome</keyword>
<dbReference type="EMBL" id="BRXX01000332">
    <property type="protein sequence ID" value="GMI05531.1"/>
    <property type="molecule type" value="Genomic_DNA"/>
</dbReference>
<accession>A0A9W7F7L2</accession>
<dbReference type="Proteomes" id="UP001165160">
    <property type="component" value="Unassembled WGS sequence"/>
</dbReference>
<gene>
    <name evidence="1" type="ORF">TrVE_jg1853</name>
</gene>
<name>A0A9W7F7L2_9STRA</name>
<comment type="caution">
    <text evidence="1">The sequence shown here is derived from an EMBL/GenBank/DDBJ whole genome shotgun (WGS) entry which is preliminary data.</text>
</comment>
<evidence type="ECO:0000313" key="2">
    <source>
        <dbReference type="Proteomes" id="UP001165160"/>
    </source>
</evidence>
<dbReference type="AlphaFoldDB" id="A0A9W7F7L2"/>
<organism evidence="1 2">
    <name type="scientific">Triparma verrucosa</name>
    <dbReference type="NCBI Taxonomy" id="1606542"/>
    <lineage>
        <taxon>Eukaryota</taxon>
        <taxon>Sar</taxon>
        <taxon>Stramenopiles</taxon>
        <taxon>Ochrophyta</taxon>
        <taxon>Bolidophyceae</taxon>
        <taxon>Parmales</taxon>
        <taxon>Triparmaceae</taxon>
        <taxon>Triparma</taxon>
    </lineage>
</organism>
<proteinExistence type="predicted"/>
<sequence length="185" mass="20714">MNKTGHGDTSLVQAYDELKAEKIHIQATLSDRCHRLVLESDEKDVLIEDLKNRISHMRRDNQKNKLLCEVDDWKELVTSLQLDRDSMSQDIVRLQSLLDEAKKQKTSVHIEAQQMARGSGQAGHDPPLTARNTASAYPSHGTSCIMKILLAVQDCATTMFIGLTMLKAGPPKFKVDAEEDTVMII</sequence>